<dbReference type="EMBL" id="CAJVCH010093144">
    <property type="protein sequence ID" value="CAG7722860.1"/>
    <property type="molecule type" value="Genomic_DNA"/>
</dbReference>
<gene>
    <name evidence="1" type="ORF">AFUS01_LOCUS11970</name>
</gene>
<dbReference type="Proteomes" id="UP000708208">
    <property type="component" value="Unassembled WGS sequence"/>
</dbReference>
<reference evidence="1" key="1">
    <citation type="submission" date="2021-06" db="EMBL/GenBank/DDBJ databases">
        <authorList>
            <person name="Hodson N. C."/>
            <person name="Mongue J. A."/>
            <person name="Jaron S. K."/>
        </authorList>
    </citation>
    <scope>NUCLEOTIDE SEQUENCE</scope>
</reference>
<sequence>MELFNYESYYIEPLLGSRLCCSSAPPGLSDSEQALLTTTKIIDGVVFVADTLEFFTLSPPLALDRIWVERRAEERFKGLELWRKGLPHVLEIKLFAVRGYPLSVLIAYDGFEAINFHKIIERVNAAKEDAMNSLPDSSSSKTQFKNSIDKVARFVSENDFRDFQQVFKTYLDKHLDTLRPKTKTCFILYKFGQCAKWESFYTEFSWIMQNNLSHLIIHYARDFELKNHILWYMPSAIRRTLGRAPDSIYYVGLQPGLGNVRHKPKQTHNYEYGITHVTWYTRIWNEIHRDKSKFFSRDRRLTTELEKIVAECFLAKQVRTIIPADLRQNIPKVVRNSSALMESYPARCEAVVIFTGKVLGSKSLKEILRECVHMADIEPK</sequence>
<comment type="caution">
    <text evidence="1">The sequence shown here is derived from an EMBL/GenBank/DDBJ whole genome shotgun (WGS) entry which is preliminary data.</text>
</comment>
<evidence type="ECO:0000313" key="1">
    <source>
        <dbReference type="EMBL" id="CAG7722860.1"/>
    </source>
</evidence>
<dbReference type="AlphaFoldDB" id="A0A8J2K9H2"/>
<name>A0A8J2K9H2_9HEXA</name>
<evidence type="ECO:0000313" key="2">
    <source>
        <dbReference type="Proteomes" id="UP000708208"/>
    </source>
</evidence>
<feature type="non-terminal residue" evidence="1">
    <location>
        <position position="1"/>
    </location>
</feature>
<keyword evidence="2" id="KW-1185">Reference proteome</keyword>
<proteinExistence type="predicted"/>
<protein>
    <submittedName>
        <fullName evidence="1">Uncharacterized protein</fullName>
    </submittedName>
</protein>
<organism evidence="1 2">
    <name type="scientific">Allacma fusca</name>
    <dbReference type="NCBI Taxonomy" id="39272"/>
    <lineage>
        <taxon>Eukaryota</taxon>
        <taxon>Metazoa</taxon>
        <taxon>Ecdysozoa</taxon>
        <taxon>Arthropoda</taxon>
        <taxon>Hexapoda</taxon>
        <taxon>Collembola</taxon>
        <taxon>Symphypleona</taxon>
        <taxon>Sminthuridae</taxon>
        <taxon>Allacma</taxon>
    </lineage>
</organism>
<accession>A0A8J2K9H2</accession>